<feature type="transmembrane region" description="Helical" evidence="6">
    <location>
        <begin position="152"/>
        <end position="174"/>
    </location>
</feature>
<dbReference type="PANTHER" id="PTHR30250">
    <property type="entry name" value="PST FAMILY PREDICTED COLANIC ACID TRANSPORTER"/>
    <property type="match status" value="1"/>
</dbReference>
<evidence type="ECO:0000256" key="5">
    <source>
        <dbReference type="ARBA" id="ARBA00023136"/>
    </source>
</evidence>
<comment type="subcellular location">
    <subcellularLocation>
        <location evidence="1">Cell membrane</location>
        <topology evidence="1">Multi-pass membrane protein</topology>
    </subcellularLocation>
</comment>
<feature type="transmembrane region" description="Helical" evidence="6">
    <location>
        <begin position="180"/>
        <end position="198"/>
    </location>
</feature>
<feature type="transmembrane region" description="Helical" evidence="6">
    <location>
        <begin position="86"/>
        <end position="109"/>
    </location>
</feature>
<keyword evidence="5 6" id="KW-0472">Membrane</keyword>
<evidence type="ECO:0000256" key="4">
    <source>
        <dbReference type="ARBA" id="ARBA00022989"/>
    </source>
</evidence>
<comment type="caution">
    <text evidence="7">The sequence shown here is derived from an EMBL/GenBank/DDBJ whole genome shotgun (WGS) entry which is preliminary data.</text>
</comment>
<feature type="transmembrane region" description="Helical" evidence="6">
    <location>
        <begin position="368"/>
        <end position="388"/>
    </location>
</feature>
<sequence>MHRTSALRRRVAEVAPVGGGLFVLGVSAYVVLGAAGHTLAPGDYAAVASLYLLVAITSPGVFTALEQETNREVSSRRATGLGTGAVGRAGLAVGAGYAGVVGAVLLAAAPLLVPRVLGGSWSLLAAAIVAAIGAAAVYLLRGLFAGEQRFGWYAVSLGLEGAVRLVPCVVLALVGATDPLAYGWAFALGTGLAALLCLPGRRPSTTNRAPGPPVDVWRMARATGLLALASWLTYVVANAAPLVLTARLLGAPEVAASYVSLFVLARIPVFLFGPVQAFLLPTLTAGAERADPAHLRSRLRVALLAVAVVGVPATALTAALGPWAVRAFFGAPLDLPHTAAGLLGLGTVAMLTAQVLQPALVALRVHRTATIAWVVGTAVFAAVLVVPADPATAAVTAQVAGPTVVCLIMAAAIAARLRRIAAPAA</sequence>
<evidence type="ECO:0000256" key="1">
    <source>
        <dbReference type="ARBA" id="ARBA00004651"/>
    </source>
</evidence>
<feature type="transmembrane region" description="Helical" evidence="6">
    <location>
        <begin position="44"/>
        <end position="65"/>
    </location>
</feature>
<dbReference type="EMBL" id="JAVREJ010000001">
    <property type="protein sequence ID" value="MDT0348402.1"/>
    <property type="molecule type" value="Genomic_DNA"/>
</dbReference>
<keyword evidence="8" id="KW-1185">Reference proteome</keyword>
<reference evidence="8" key="1">
    <citation type="submission" date="2023-07" db="EMBL/GenBank/DDBJ databases">
        <title>30 novel species of actinomycetes from the DSMZ collection.</title>
        <authorList>
            <person name="Nouioui I."/>
        </authorList>
    </citation>
    <scope>NUCLEOTIDE SEQUENCE [LARGE SCALE GENOMIC DNA]</scope>
    <source>
        <strain evidence="8">DSM 45834</strain>
    </source>
</reference>
<protein>
    <recommendedName>
        <fullName evidence="9">Membrane protein involved in the export of O-antigen and teichoic acid</fullName>
    </recommendedName>
</protein>
<evidence type="ECO:0000313" key="8">
    <source>
        <dbReference type="Proteomes" id="UP001183202"/>
    </source>
</evidence>
<keyword evidence="4 6" id="KW-1133">Transmembrane helix</keyword>
<dbReference type="PANTHER" id="PTHR30250:SF11">
    <property type="entry name" value="O-ANTIGEN TRANSPORTER-RELATED"/>
    <property type="match status" value="1"/>
</dbReference>
<evidence type="ECO:0008006" key="9">
    <source>
        <dbReference type="Google" id="ProtNLM"/>
    </source>
</evidence>
<feature type="transmembrane region" description="Helical" evidence="6">
    <location>
        <begin position="301"/>
        <end position="325"/>
    </location>
</feature>
<keyword evidence="2" id="KW-1003">Cell membrane</keyword>
<dbReference type="RefSeq" id="WP_311554295.1">
    <property type="nucleotide sequence ID" value="NZ_JAVREJ010000001.1"/>
</dbReference>
<dbReference type="InterPro" id="IPR050833">
    <property type="entry name" value="Poly_Biosynth_Transport"/>
</dbReference>
<evidence type="ECO:0000256" key="6">
    <source>
        <dbReference type="SAM" id="Phobius"/>
    </source>
</evidence>
<feature type="transmembrane region" description="Helical" evidence="6">
    <location>
        <begin position="394"/>
        <end position="415"/>
    </location>
</feature>
<proteinExistence type="predicted"/>
<evidence type="ECO:0000256" key="3">
    <source>
        <dbReference type="ARBA" id="ARBA00022692"/>
    </source>
</evidence>
<evidence type="ECO:0000313" key="7">
    <source>
        <dbReference type="EMBL" id="MDT0348402.1"/>
    </source>
</evidence>
<dbReference type="Proteomes" id="UP001183202">
    <property type="component" value="Unassembled WGS sequence"/>
</dbReference>
<gene>
    <name evidence="7" type="ORF">RM445_02555</name>
</gene>
<evidence type="ECO:0000256" key="2">
    <source>
        <dbReference type="ARBA" id="ARBA00022475"/>
    </source>
</evidence>
<accession>A0ABU2N472</accession>
<feature type="transmembrane region" description="Helical" evidence="6">
    <location>
        <begin position="337"/>
        <end position="356"/>
    </location>
</feature>
<feature type="transmembrane region" description="Helical" evidence="6">
    <location>
        <begin position="121"/>
        <end position="140"/>
    </location>
</feature>
<keyword evidence="3 6" id="KW-0812">Transmembrane</keyword>
<organism evidence="7 8">
    <name type="scientific">Pseudonocardia charpentierae</name>
    <dbReference type="NCBI Taxonomy" id="3075545"/>
    <lineage>
        <taxon>Bacteria</taxon>
        <taxon>Bacillati</taxon>
        <taxon>Actinomycetota</taxon>
        <taxon>Actinomycetes</taxon>
        <taxon>Pseudonocardiales</taxon>
        <taxon>Pseudonocardiaceae</taxon>
        <taxon>Pseudonocardia</taxon>
    </lineage>
</organism>
<feature type="transmembrane region" description="Helical" evidence="6">
    <location>
        <begin position="257"/>
        <end position="280"/>
    </location>
</feature>
<name>A0ABU2N472_9PSEU</name>
<feature type="transmembrane region" description="Helical" evidence="6">
    <location>
        <begin position="12"/>
        <end position="32"/>
    </location>
</feature>
<feature type="transmembrane region" description="Helical" evidence="6">
    <location>
        <begin position="219"/>
        <end position="237"/>
    </location>
</feature>